<evidence type="ECO:0000256" key="1">
    <source>
        <dbReference type="SAM" id="MobiDB-lite"/>
    </source>
</evidence>
<keyword evidence="2" id="KW-1133">Transmembrane helix</keyword>
<comment type="caution">
    <text evidence="4">The sequence shown here is derived from an EMBL/GenBank/DDBJ whole genome shotgun (WGS) entry which is preliminary data.</text>
</comment>
<keyword evidence="2" id="KW-0812">Transmembrane</keyword>
<evidence type="ECO:0000256" key="3">
    <source>
        <dbReference type="SAM" id="SignalP"/>
    </source>
</evidence>
<evidence type="ECO:0000313" key="5">
    <source>
        <dbReference type="Proteomes" id="UP001152087"/>
    </source>
</evidence>
<reference evidence="4" key="1">
    <citation type="submission" date="2022-09" db="EMBL/GenBank/DDBJ databases">
        <title>Fusarium specimens isolated from Avocado Roots.</title>
        <authorList>
            <person name="Stajich J."/>
            <person name="Roper C."/>
            <person name="Heimlech-Rivalta G."/>
        </authorList>
    </citation>
    <scope>NUCLEOTIDE SEQUENCE</scope>
    <source>
        <strain evidence="4">A02</strain>
    </source>
</reference>
<evidence type="ECO:0000256" key="2">
    <source>
        <dbReference type="SAM" id="Phobius"/>
    </source>
</evidence>
<evidence type="ECO:0000313" key="4">
    <source>
        <dbReference type="EMBL" id="KAJ4176545.1"/>
    </source>
</evidence>
<keyword evidence="5" id="KW-1185">Reference proteome</keyword>
<feature type="compositionally biased region" description="Low complexity" evidence="1">
    <location>
        <begin position="163"/>
        <end position="186"/>
    </location>
</feature>
<feature type="signal peptide" evidence="3">
    <location>
        <begin position="1"/>
        <end position="18"/>
    </location>
</feature>
<sequence>MTRSFPLLVGAFAAVATAETTAYVSFMMPDWDGEYLSASVVGVEGAATTLAVGCKGITLDWKMCDSNPKTIVGGPSTLSINWVDRSAHLYDDVLYTRSQDIRCDIYPEQSTATCTSTDISVIDGKRTTSVTIEPTSRPDYYFYPVAITAGLEKLDGKDDDETTTIPTTIAQPQSTSVETTASETSSEVAVETSSELHIPSEPVVPTQATTPSKVQGNDTAKATSTSAPSNGPGTPVEVSHAIGLGLAQSALVAGLFALVGGAAMLL</sequence>
<feature type="compositionally biased region" description="Polar residues" evidence="1">
    <location>
        <begin position="206"/>
        <end position="232"/>
    </location>
</feature>
<keyword evidence="2" id="KW-0472">Membrane</keyword>
<dbReference type="Proteomes" id="UP001152087">
    <property type="component" value="Unassembled WGS sequence"/>
</dbReference>
<feature type="chain" id="PRO_5040952641" evidence="3">
    <location>
        <begin position="19"/>
        <end position="266"/>
    </location>
</feature>
<proteinExistence type="predicted"/>
<keyword evidence="3" id="KW-0732">Signal</keyword>
<protein>
    <submittedName>
        <fullName evidence="4">Uncharacterized protein</fullName>
    </submittedName>
</protein>
<feature type="region of interest" description="Disordered" evidence="1">
    <location>
        <begin position="157"/>
        <end position="186"/>
    </location>
</feature>
<gene>
    <name evidence="4" type="ORF">NW755_014359</name>
</gene>
<dbReference type="EMBL" id="JAOQAV010000177">
    <property type="protein sequence ID" value="KAJ4176545.1"/>
    <property type="molecule type" value="Genomic_DNA"/>
</dbReference>
<name>A0A9W8UUP1_9HYPO</name>
<accession>A0A9W8UUP1</accession>
<feature type="transmembrane region" description="Helical" evidence="2">
    <location>
        <begin position="242"/>
        <end position="265"/>
    </location>
</feature>
<organism evidence="4 5">
    <name type="scientific">Fusarium falciforme</name>
    <dbReference type="NCBI Taxonomy" id="195108"/>
    <lineage>
        <taxon>Eukaryota</taxon>
        <taxon>Fungi</taxon>
        <taxon>Dikarya</taxon>
        <taxon>Ascomycota</taxon>
        <taxon>Pezizomycotina</taxon>
        <taxon>Sordariomycetes</taxon>
        <taxon>Hypocreomycetidae</taxon>
        <taxon>Hypocreales</taxon>
        <taxon>Nectriaceae</taxon>
        <taxon>Fusarium</taxon>
        <taxon>Fusarium solani species complex</taxon>
    </lineage>
</organism>
<dbReference type="AlphaFoldDB" id="A0A9W8UUP1"/>
<feature type="region of interest" description="Disordered" evidence="1">
    <location>
        <begin position="202"/>
        <end position="235"/>
    </location>
</feature>